<dbReference type="RefSeq" id="WP_154332658.1">
    <property type="nucleotide sequence ID" value="NZ_VTFY01000002.1"/>
</dbReference>
<evidence type="ECO:0000313" key="2">
    <source>
        <dbReference type="EMBL" id="MRX81786.1"/>
    </source>
</evidence>
<dbReference type="PANTHER" id="PTHR45138:SF9">
    <property type="entry name" value="DIGUANYLATE CYCLASE DGCM-RELATED"/>
    <property type="match status" value="1"/>
</dbReference>
<dbReference type="Gene3D" id="3.30.70.270">
    <property type="match status" value="1"/>
</dbReference>
<dbReference type="Pfam" id="PF00990">
    <property type="entry name" value="GGDEF"/>
    <property type="match status" value="1"/>
</dbReference>
<dbReference type="PANTHER" id="PTHR45138">
    <property type="entry name" value="REGULATORY COMPONENTS OF SENSORY TRANSDUCTION SYSTEM"/>
    <property type="match status" value="1"/>
</dbReference>
<dbReference type="GO" id="GO:0052621">
    <property type="term" value="F:diguanylate cyclase activity"/>
    <property type="evidence" value="ECO:0007669"/>
    <property type="project" value="TreeGrafter"/>
</dbReference>
<dbReference type="InterPro" id="IPR000160">
    <property type="entry name" value="GGDEF_dom"/>
</dbReference>
<name>A0A6N7RKM9_9ACTN</name>
<keyword evidence="3" id="KW-1185">Reference proteome</keyword>
<dbReference type="GO" id="GO:0043709">
    <property type="term" value="P:cell adhesion involved in single-species biofilm formation"/>
    <property type="evidence" value="ECO:0007669"/>
    <property type="project" value="TreeGrafter"/>
</dbReference>
<comment type="caution">
    <text evidence="2">The sequence shown here is derived from an EMBL/GenBank/DDBJ whole genome shotgun (WGS) entry which is preliminary data.</text>
</comment>
<proteinExistence type="predicted"/>
<dbReference type="GO" id="GO:0005886">
    <property type="term" value="C:plasma membrane"/>
    <property type="evidence" value="ECO:0007669"/>
    <property type="project" value="TreeGrafter"/>
</dbReference>
<dbReference type="PROSITE" id="PS50887">
    <property type="entry name" value="GGDEF"/>
    <property type="match status" value="1"/>
</dbReference>
<sequence>MQDAMDRAWLAEAVDMARKLWRAYLIEPSEESVQFIVDTMDPQLLSLIGTGKHEFYADLASFFAGLERDQQEAQDVVFEILDEYYEPRPIGADSCLVFGTLWVRERPDQPKPLLVEMDTRFTLVFRREGDRLRLTHLHHSTPNIDQRREEYYPKTATEQANAALEYSKAMERRAELDSMTELLNHAAFEKHVAAALIEGGEGNAFFMIDLDNFKMVNDTLGHPEGDRVIEEFADVLQQAFPRDALIGRMGGDEFAVFSTCPLSVEGAEAKARELIEAWGSHSAARAVPLGCSVGLVRVVRGRTFFDIYRSADEALYKSKGKGKACFSW</sequence>
<dbReference type="InterPro" id="IPR043128">
    <property type="entry name" value="Rev_trsase/Diguanyl_cyclase"/>
</dbReference>
<evidence type="ECO:0000313" key="3">
    <source>
        <dbReference type="Proteomes" id="UP000438093"/>
    </source>
</evidence>
<dbReference type="EMBL" id="VTFY01000002">
    <property type="protein sequence ID" value="MRX81786.1"/>
    <property type="molecule type" value="Genomic_DNA"/>
</dbReference>
<feature type="domain" description="GGDEF" evidence="1">
    <location>
        <begin position="201"/>
        <end position="328"/>
    </location>
</feature>
<dbReference type="Gene3D" id="3.10.450.50">
    <property type="match status" value="1"/>
</dbReference>
<dbReference type="CDD" id="cd01949">
    <property type="entry name" value="GGDEF"/>
    <property type="match status" value="1"/>
</dbReference>
<accession>A0A6N7RKM9</accession>
<gene>
    <name evidence="2" type="ORF">GJG86_04680</name>
</gene>
<dbReference type="InterPro" id="IPR050469">
    <property type="entry name" value="Diguanylate_Cyclase"/>
</dbReference>
<dbReference type="Pfam" id="PF13474">
    <property type="entry name" value="SnoaL_3"/>
    <property type="match status" value="1"/>
</dbReference>
<dbReference type="AlphaFoldDB" id="A0A6N7RKM9"/>
<organism evidence="2 3">
    <name type="scientific">Eggerthella guodeyinii</name>
    <dbReference type="NCBI Taxonomy" id="2690837"/>
    <lineage>
        <taxon>Bacteria</taxon>
        <taxon>Bacillati</taxon>
        <taxon>Actinomycetota</taxon>
        <taxon>Coriobacteriia</taxon>
        <taxon>Eggerthellales</taxon>
        <taxon>Eggerthellaceae</taxon>
        <taxon>Eggerthella</taxon>
    </lineage>
</organism>
<dbReference type="InterPro" id="IPR029787">
    <property type="entry name" value="Nucleotide_cyclase"/>
</dbReference>
<dbReference type="NCBIfam" id="TIGR00254">
    <property type="entry name" value="GGDEF"/>
    <property type="match status" value="1"/>
</dbReference>
<dbReference type="SUPFAM" id="SSF54427">
    <property type="entry name" value="NTF2-like"/>
    <property type="match status" value="1"/>
</dbReference>
<dbReference type="Proteomes" id="UP000438093">
    <property type="component" value="Unassembled WGS sequence"/>
</dbReference>
<dbReference type="SMART" id="SM00267">
    <property type="entry name" value="GGDEF"/>
    <property type="match status" value="1"/>
</dbReference>
<reference evidence="3" key="1">
    <citation type="submission" date="2019-08" db="EMBL/GenBank/DDBJ databases">
        <title>Arthrobacter sp. nov., isolated from plateau pika and Tibetan wild ass.</title>
        <authorList>
            <person name="Ge Y."/>
        </authorList>
    </citation>
    <scope>NUCLEOTIDE SEQUENCE [LARGE SCALE GENOMIC DNA]</scope>
    <source>
        <strain evidence="3">HF-4214</strain>
    </source>
</reference>
<dbReference type="GO" id="GO:1902201">
    <property type="term" value="P:negative regulation of bacterial-type flagellum-dependent cell motility"/>
    <property type="evidence" value="ECO:0007669"/>
    <property type="project" value="TreeGrafter"/>
</dbReference>
<dbReference type="InterPro" id="IPR032710">
    <property type="entry name" value="NTF2-like_dom_sf"/>
</dbReference>
<dbReference type="SUPFAM" id="SSF55073">
    <property type="entry name" value="Nucleotide cyclase"/>
    <property type="match status" value="1"/>
</dbReference>
<evidence type="ECO:0000259" key="1">
    <source>
        <dbReference type="PROSITE" id="PS50887"/>
    </source>
</evidence>
<protein>
    <submittedName>
        <fullName evidence="2">Diguanylate cyclase</fullName>
    </submittedName>
</protein>
<dbReference type="InterPro" id="IPR037401">
    <property type="entry name" value="SnoaL-like"/>
</dbReference>